<dbReference type="SMART" id="SM00028">
    <property type="entry name" value="TPR"/>
    <property type="match status" value="4"/>
</dbReference>
<evidence type="ECO:0000256" key="4">
    <source>
        <dbReference type="SAM" id="Coils"/>
    </source>
</evidence>
<evidence type="ECO:0000313" key="6">
    <source>
        <dbReference type="EMBL" id="GGG60879.1"/>
    </source>
</evidence>
<keyword evidence="2 3" id="KW-0802">TPR repeat</keyword>
<dbReference type="PANTHER" id="PTHR45641:SF19">
    <property type="entry name" value="NEPHROCYSTIN-3"/>
    <property type="match status" value="1"/>
</dbReference>
<dbReference type="RefSeq" id="WP_120213963.1">
    <property type="nucleotide sequence ID" value="NZ_BMCW01000005.1"/>
</dbReference>
<reference evidence="9" key="3">
    <citation type="journal article" date="2019" name="Int. J. Syst. Evol. Microbiol.">
        <title>The Global Catalogue of Microorganisms (GCM) 10K type strain sequencing project: providing services to taxonomists for standard genome sequencing and annotation.</title>
        <authorList>
            <consortium name="The Broad Institute Genomics Platform"/>
            <consortium name="The Broad Institute Genome Sequencing Center for Infectious Disease"/>
            <person name="Wu L."/>
            <person name="Ma J."/>
        </authorList>
    </citation>
    <scope>NUCLEOTIDE SEQUENCE [LARGE SCALE GENOMIC DNA]</scope>
    <source>
        <strain evidence="9">CCM 8490</strain>
    </source>
</reference>
<feature type="coiled-coil region" evidence="4">
    <location>
        <begin position="303"/>
        <end position="333"/>
    </location>
</feature>
<dbReference type="Gene3D" id="1.25.40.10">
    <property type="entry name" value="Tetratricopeptide repeat domain"/>
    <property type="match status" value="2"/>
</dbReference>
<evidence type="ECO:0000256" key="5">
    <source>
        <dbReference type="SAM" id="Phobius"/>
    </source>
</evidence>
<evidence type="ECO:0000313" key="8">
    <source>
        <dbReference type="Proteomes" id="UP000285906"/>
    </source>
</evidence>
<reference evidence="6" key="4">
    <citation type="submission" date="2024-05" db="EMBL/GenBank/DDBJ databases">
        <authorList>
            <person name="Sun Q."/>
            <person name="Sedlacek I."/>
        </authorList>
    </citation>
    <scope>NUCLEOTIDE SEQUENCE</scope>
    <source>
        <strain evidence="6">CCM 8490</strain>
    </source>
</reference>
<name>A0A420D8P2_9FLAO</name>
<comment type="caution">
    <text evidence="7">The sequence shown here is derived from an EMBL/GenBank/DDBJ whole genome shotgun (WGS) entry which is preliminary data.</text>
</comment>
<evidence type="ECO:0000256" key="3">
    <source>
        <dbReference type="PROSITE-ProRule" id="PRU00339"/>
    </source>
</evidence>
<dbReference type="EMBL" id="BMCW01000005">
    <property type="protein sequence ID" value="GGG60879.1"/>
    <property type="molecule type" value="Genomic_DNA"/>
</dbReference>
<dbReference type="GO" id="GO:0006355">
    <property type="term" value="P:regulation of DNA-templated transcription"/>
    <property type="evidence" value="ECO:0007669"/>
    <property type="project" value="InterPro"/>
</dbReference>
<proteinExistence type="predicted"/>
<dbReference type="Proteomes" id="UP000658202">
    <property type="component" value="Unassembled WGS sequence"/>
</dbReference>
<dbReference type="Proteomes" id="UP000285906">
    <property type="component" value="Unassembled WGS sequence"/>
</dbReference>
<keyword evidence="5" id="KW-1133">Transmembrane helix</keyword>
<dbReference type="OrthoDB" id="1017207at2"/>
<keyword evidence="5" id="KW-0812">Transmembrane</keyword>
<dbReference type="EMBL" id="RAQH01000006">
    <property type="protein sequence ID" value="RKE86944.1"/>
    <property type="molecule type" value="Genomic_DNA"/>
</dbReference>
<evidence type="ECO:0000313" key="9">
    <source>
        <dbReference type="Proteomes" id="UP000658202"/>
    </source>
</evidence>
<sequence>MRIVLTLFFVLFTIFINAQNDSKNSDAYVKRLVNLIRENNNNRIKSMSYIQEALRFEKEIADSTRIELYVTAGNCYKDQESYYLALSYYYKALEIKNEKESNRSFSILNNIGGCYYFMGNYKKARYFWESALKKFESNKSSQNVEGSLIYNNLAVLEKEHGNYARALEMLKEFLKRNEKLKDTFNIIIAYENIADVNVKLKEQDLAISNLSKGIGLAKKIKSDYDLASLYTDIGNIYLSQPSRKDSSYYYLSSAFNIANRSDFSDIKLSSSEKLVSYFENQKDYKSALYYLHIAKSLSEATINKENAKKVSRLESEFEEKNKQKELLQQQKKRERYFISGIVLLLLFSVIVFLMFKLQKSKSEKKAAENKLLAKKLDEKNKELANNAIKMMQASEIFQTTQKELKEMDPKYEDDRKMISRIIMDFKKGSQALNKSEFEKLFIETDEDFYKKLLDKYPSLTKNELRLCVFLRQNLSSKEISAITQQSPHSIVVARSRLRKKLGLEESQSISNFLIQF</sequence>
<protein>
    <submittedName>
        <fullName evidence="7">Tetratricopeptide repeat protein</fullName>
    </submittedName>
</protein>
<dbReference type="InterPro" id="IPR016032">
    <property type="entry name" value="Sig_transdc_resp-reg_C-effctor"/>
</dbReference>
<keyword evidence="1" id="KW-0677">Repeat</keyword>
<dbReference type="PANTHER" id="PTHR45641">
    <property type="entry name" value="TETRATRICOPEPTIDE REPEAT PROTEIN (AFU_ORTHOLOGUE AFUA_6G03870)"/>
    <property type="match status" value="1"/>
</dbReference>
<reference evidence="6" key="1">
    <citation type="journal article" date="2014" name="Int. J. Syst. Evol. Microbiol.">
        <title>Complete genome of a new Firmicutes species belonging to the dominant human colonic microbiota ('Ruminococcus bicirculans') reveals two chromosomes and a selective capacity to utilize plant glucans.</title>
        <authorList>
            <consortium name="NISC Comparative Sequencing Program"/>
            <person name="Wegmann U."/>
            <person name="Louis P."/>
            <person name="Goesmann A."/>
            <person name="Henrissat B."/>
            <person name="Duncan S.H."/>
            <person name="Flint H.J."/>
        </authorList>
    </citation>
    <scope>NUCLEOTIDE SEQUENCE</scope>
    <source>
        <strain evidence="6">CCM 8490</strain>
    </source>
</reference>
<evidence type="ECO:0000256" key="1">
    <source>
        <dbReference type="ARBA" id="ARBA00022737"/>
    </source>
</evidence>
<keyword evidence="9" id="KW-1185">Reference proteome</keyword>
<dbReference type="Pfam" id="PF13424">
    <property type="entry name" value="TPR_12"/>
    <property type="match status" value="1"/>
</dbReference>
<evidence type="ECO:0000313" key="7">
    <source>
        <dbReference type="EMBL" id="RKE86944.1"/>
    </source>
</evidence>
<dbReference type="InterPro" id="IPR019734">
    <property type="entry name" value="TPR_rpt"/>
</dbReference>
<keyword evidence="5" id="KW-0472">Membrane</keyword>
<feature type="repeat" description="TPR" evidence="3">
    <location>
        <begin position="66"/>
        <end position="99"/>
    </location>
</feature>
<feature type="coiled-coil region" evidence="4">
    <location>
        <begin position="357"/>
        <end position="393"/>
    </location>
</feature>
<dbReference type="AlphaFoldDB" id="A0A420D8P2"/>
<dbReference type="PROSITE" id="PS50005">
    <property type="entry name" value="TPR"/>
    <property type="match status" value="1"/>
</dbReference>
<dbReference type="SUPFAM" id="SSF46894">
    <property type="entry name" value="C-terminal effector domain of the bipartite response regulators"/>
    <property type="match status" value="1"/>
</dbReference>
<accession>A0A420D8P2</accession>
<dbReference type="InterPro" id="IPR011990">
    <property type="entry name" value="TPR-like_helical_dom_sf"/>
</dbReference>
<dbReference type="SUPFAM" id="SSF48452">
    <property type="entry name" value="TPR-like"/>
    <property type="match status" value="2"/>
</dbReference>
<evidence type="ECO:0000256" key="2">
    <source>
        <dbReference type="ARBA" id="ARBA00022803"/>
    </source>
</evidence>
<organism evidence="7 8">
    <name type="scientific">Epilithonimonas arachidiradicis</name>
    <dbReference type="NCBI Taxonomy" id="1617282"/>
    <lineage>
        <taxon>Bacteria</taxon>
        <taxon>Pseudomonadati</taxon>
        <taxon>Bacteroidota</taxon>
        <taxon>Flavobacteriia</taxon>
        <taxon>Flavobacteriales</taxon>
        <taxon>Weeksellaceae</taxon>
        <taxon>Chryseobacterium group</taxon>
        <taxon>Epilithonimonas</taxon>
    </lineage>
</organism>
<reference evidence="7 8" key="2">
    <citation type="submission" date="2018-09" db="EMBL/GenBank/DDBJ databases">
        <title>Genomic Encyclopedia of Archaeal and Bacterial Type Strains, Phase II (KMG-II): from individual species to whole genera.</title>
        <authorList>
            <person name="Goeker M."/>
        </authorList>
    </citation>
    <scope>NUCLEOTIDE SEQUENCE [LARGE SCALE GENOMIC DNA]</scope>
    <source>
        <strain evidence="7 8">DSM 27620</strain>
    </source>
</reference>
<keyword evidence="4" id="KW-0175">Coiled coil</keyword>
<dbReference type="GO" id="GO:0003677">
    <property type="term" value="F:DNA binding"/>
    <property type="evidence" value="ECO:0007669"/>
    <property type="project" value="InterPro"/>
</dbReference>
<gene>
    <name evidence="7" type="ORF">BXY58_2361</name>
    <name evidence="6" type="ORF">GCM10007332_23400</name>
</gene>
<feature type="transmembrane region" description="Helical" evidence="5">
    <location>
        <begin position="336"/>
        <end position="355"/>
    </location>
</feature>